<proteinExistence type="predicted"/>
<evidence type="ECO:0000313" key="2">
    <source>
        <dbReference type="EMBL" id="EFH51969.1"/>
    </source>
</evidence>
<dbReference type="HOGENOM" id="CLU_2430079_0_0_1"/>
<accession>D7LNK9</accession>
<feature type="chain" id="PRO_5003102143" evidence="1">
    <location>
        <begin position="25"/>
        <end position="79"/>
    </location>
</feature>
<organism evidence="3">
    <name type="scientific">Arabidopsis lyrata subsp. lyrata</name>
    <name type="common">Lyre-leaved rock-cress</name>
    <dbReference type="NCBI Taxonomy" id="81972"/>
    <lineage>
        <taxon>Eukaryota</taxon>
        <taxon>Viridiplantae</taxon>
        <taxon>Streptophyta</taxon>
        <taxon>Embryophyta</taxon>
        <taxon>Tracheophyta</taxon>
        <taxon>Spermatophyta</taxon>
        <taxon>Magnoliopsida</taxon>
        <taxon>eudicotyledons</taxon>
        <taxon>Gunneridae</taxon>
        <taxon>Pentapetalae</taxon>
        <taxon>rosids</taxon>
        <taxon>malvids</taxon>
        <taxon>Brassicales</taxon>
        <taxon>Brassicaceae</taxon>
        <taxon>Camelineae</taxon>
        <taxon>Arabidopsis</taxon>
    </lineage>
</organism>
<sequence length="79" mass="8989">MKSISFILLLLVSLLVVVSRHTLAYEDSCSTDEECRKNCLCDVAYCDKSRDKCDYGFHVMNKVDVGFFKHRGGRISPPQ</sequence>
<evidence type="ECO:0000256" key="1">
    <source>
        <dbReference type="SAM" id="SignalP"/>
    </source>
</evidence>
<gene>
    <name evidence="2" type="ORF">ARALYDRAFT_905653</name>
</gene>
<dbReference type="OrthoDB" id="1077826at2759"/>
<dbReference type="Proteomes" id="UP000008694">
    <property type="component" value="Unassembled WGS sequence"/>
</dbReference>
<feature type="signal peptide" evidence="1">
    <location>
        <begin position="1"/>
        <end position="24"/>
    </location>
</feature>
<keyword evidence="3" id="KW-1185">Reference proteome</keyword>
<reference evidence="3" key="1">
    <citation type="journal article" date="2011" name="Nat. Genet.">
        <title>The Arabidopsis lyrata genome sequence and the basis of rapid genome size change.</title>
        <authorList>
            <person name="Hu T.T."/>
            <person name="Pattyn P."/>
            <person name="Bakker E.G."/>
            <person name="Cao J."/>
            <person name="Cheng J.-F."/>
            <person name="Clark R.M."/>
            <person name="Fahlgren N."/>
            <person name="Fawcett J.A."/>
            <person name="Grimwood J."/>
            <person name="Gundlach H."/>
            <person name="Haberer G."/>
            <person name="Hollister J.D."/>
            <person name="Ossowski S."/>
            <person name="Ottilar R.P."/>
            <person name="Salamov A.A."/>
            <person name="Schneeberger K."/>
            <person name="Spannagl M."/>
            <person name="Wang X."/>
            <person name="Yang L."/>
            <person name="Nasrallah M.E."/>
            <person name="Bergelson J."/>
            <person name="Carrington J.C."/>
            <person name="Gaut B.S."/>
            <person name="Schmutz J."/>
            <person name="Mayer K.F.X."/>
            <person name="Van de Peer Y."/>
            <person name="Grigoriev I.V."/>
            <person name="Nordborg M."/>
            <person name="Weigel D."/>
            <person name="Guo Y.-L."/>
        </authorList>
    </citation>
    <scope>NUCLEOTIDE SEQUENCE [LARGE SCALE GENOMIC DNA]</scope>
    <source>
        <strain evidence="3">cv. MN47</strain>
    </source>
</reference>
<dbReference type="AlphaFoldDB" id="D7LNK9"/>
<evidence type="ECO:0000313" key="3">
    <source>
        <dbReference type="Proteomes" id="UP000008694"/>
    </source>
</evidence>
<dbReference type="KEGG" id="aly:9313452"/>
<dbReference type="Gramene" id="scaffold_501357.1">
    <property type="protein sequence ID" value="scaffold_501357.1"/>
    <property type="gene ID" value="scaffold_501357.1"/>
</dbReference>
<protein>
    <submittedName>
        <fullName evidence="2">Uncharacterized protein</fullName>
    </submittedName>
</protein>
<name>D7LNK9_ARALL</name>
<keyword evidence="1" id="KW-0732">Signal</keyword>
<dbReference type="EMBL" id="GL348717">
    <property type="protein sequence ID" value="EFH51969.1"/>
    <property type="molecule type" value="Genomic_DNA"/>
</dbReference>